<dbReference type="Gene3D" id="1.20.1440.60">
    <property type="entry name" value="23S rRNA-intervening sequence"/>
    <property type="match status" value="1"/>
</dbReference>
<dbReference type="AlphaFoldDB" id="A0A317ZI47"/>
<sequence>MSYKDLQIWQIARELVIEIHQMSFRELPKREAYEEASQIRRSMKSVRSNIVEGYGRRRYKQDFIRFLTYAHASCDETIDHLEILWETSSLKNEALYEKLHLRLNQLGGKLNRFITSVEAQHNDQINEDPAIYNE</sequence>
<dbReference type="RefSeq" id="WP_110129474.1">
    <property type="nucleotide sequence ID" value="NZ_QHJQ01000001.1"/>
</dbReference>
<organism evidence="1 2">
    <name type="scientific">Coraliomargarita sinensis</name>
    <dbReference type="NCBI Taxonomy" id="2174842"/>
    <lineage>
        <taxon>Bacteria</taxon>
        <taxon>Pseudomonadati</taxon>
        <taxon>Verrucomicrobiota</taxon>
        <taxon>Opitutia</taxon>
        <taxon>Puniceicoccales</taxon>
        <taxon>Coraliomargaritaceae</taxon>
        <taxon>Coraliomargarita</taxon>
    </lineage>
</organism>
<dbReference type="InParanoid" id="A0A317ZI47"/>
<dbReference type="NCBIfam" id="TIGR02436">
    <property type="entry name" value="four helix bundle protein"/>
    <property type="match status" value="1"/>
</dbReference>
<proteinExistence type="predicted"/>
<evidence type="ECO:0000313" key="2">
    <source>
        <dbReference type="Proteomes" id="UP000247099"/>
    </source>
</evidence>
<accession>A0A317ZI47</accession>
<dbReference type="PANTHER" id="PTHR38471">
    <property type="entry name" value="FOUR HELIX BUNDLE PROTEIN"/>
    <property type="match status" value="1"/>
</dbReference>
<dbReference type="CDD" id="cd16377">
    <property type="entry name" value="23S_rRNA_IVP_like"/>
    <property type="match status" value="1"/>
</dbReference>
<dbReference type="PANTHER" id="PTHR38471:SF2">
    <property type="entry name" value="FOUR HELIX BUNDLE PROTEIN"/>
    <property type="match status" value="1"/>
</dbReference>
<evidence type="ECO:0000313" key="1">
    <source>
        <dbReference type="EMBL" id="PXA05394.1"/>
    </source>
</evidence>
<name>A0A317ZI47_9BACT</name>
<reference evidence="1 2" key="1">
    <citation type="submission" date="2018-05" db="EMBL/GenBank/DDBJ databases">
        <title>Coraliomargarita sinensis sp. nov., isolated from a marine solar saltern.</title>
        <authorList>
            <person name="Zhou L.Y."/>
        </authorList>
    </citation>
    <scope>NUCLEOTIDE SEQUENCE [LARGE SCALE GENOMIC DNA]</scope>
    <source>
        <strain evidence="1 2">WN38</strain>
    </source>
</reference>
<dbReference type="InterPro" id="IPR012657">
    <property type="entry name" value="23S_rRNA-intervening_sequence"/>
</dbReference>
<protein>
    <submittedName>
        <fullName evidence="1">Four helix bundle protein</fullName>
    </submittedName>
</protein>
<dbReference type="SUPFAM" id="SSF158446">
    <property type="entry name" value="IVS-encoded protein-like"/>
    <property type="match status" value="1"/>
</dbReference>
<dbReference type="EMBL" id="QHJQ01000001">
    <property type="protein sequence ID" value="PXA05394.1"/>
    <property type="molecule type" value="Genomic_DNA"/>
</dbReference>
<dbReference type="Pfam" id="PF05635">
    <property type="entry name" value="23S_rRNA_IVP"/>
    <property type="match status" value="1"/>
</dbReference>
<dbReference type="Proteomes" id="UP000247099">
    <property type="component" value="Unassembled WGS sequence"/>
</dbReference>
<keyword evidence="2" id="KW-1185">Reference proteome</keyword>
<dbReference type="InterPro" id="IPR036583">
    <property type="entry name" value="23S_rRNA_IVS_sf"/>
</dbReference>
<comment type="caution">
    <text evidence="1">The sequence shown here is derived from an EMBL/GenBank/DDBJ whole genome shotgun (WGS) entry which is preliminary data.</text>
</comment>
<gene>
    <name evidence="1" type="ORF">DDZ13_00570</name>
</gene>
<dbReference type="OrthoDB" id="160990at2"/>